<proteinExistence type="predicted"/>
<gene>
    <name evidence="1" type="ORF">MENT_LOCUS45337</name>
</gene>
<accession>A0A6V7X0D5</accession>
<name>A0A6V7X0D5_MELEN</name>
<comment type="caution">
    <text evidence="1">The sequence shown here is derived from an EMBL/GenBank/DDBJ whole genome shotgun (WGS) entry which is preliminary data.</text>
</comment>
<sequence length="68" mass="7484">MINKPRIHNIFGCVPINMTGECMTTKPRIAVIVKLLTPGPFQKSSQDQEYVGLIPFALSDSCTGGDRF</sequence>
<reference evidence="1 2" key="1">
    <citation type="submission" date="2020-08" db="EMBL/GenBank/DDBJ databases">
        <authorList>
            <person name="Koutsovoulos G."/>
            <person name="Danchin GJ E."/>
        </authorList>
    </citation>
    <scope>NUCLEOTIDE SEQUENCE [LARGE SCALE GENOMIC DNA]</scope>
</reference>
<dbReference type="AlphaFoldDB" id="A0A6V7X0D5"/>
<evidence type="ECO:0000313" key="1">
    <source>
        <dbReference type="EMBL" id="CAD2192447.1"/>
    </source>
</evidence>
<evidence type="ECO:0000313" key="2">
    <source>
        <dbReference type="Proteomes" id="UP000580250"/>
    </source>
</evidence>
<dbReference type="EMBL" id="CAJEWN010000949">
    <property type="protein sequence ID" value="CAD2192447.1"/>
    <property type="molecule type" value="Genomic_DNA"/>
</dbReference>
<organism evidence="1 2">
    <name type="scientific">Meloidogyne enterolobii</name>
    <name type="common">Root-knot nematode worm</name>
    <name type="synonym">Meloidogyne mayaguensis</name>
    <dbReference type="NCBI Taxonomy" id="390850"/>
    <lineage>
        <taxon>Eukaryota</taxon>
        <taxon>Metazoa</taxon>
        <taxon>Ecdysozoa</taxon>
        <taxon>Nematoda</taxon>
        <taxon>Chromadorea</taxon>
        <taxon>Rhabditida</taxon>
        <taxon>Tylenchina</taxon>
        <taxon>Tylenchomorpha</taxon>
        <taxon>Tylenchoidea</taxon>
        <taxon>Meloidogynidae</taxon>
        <taxon>Meloidogyninae</taxon>
        <taxon>Meloidogyne</taxon>
    </lineage>
</organism>
<protein>
    <submittedName>
        <fullName evidence="1">Uncharacterized protein</fullName>
    </submittedName>
</protein>
<dbReference type="Proteomes" id="UP000580250">
    <property type="component" value="Unassembled WGS sequence"/>
</dbReference>